<protein>
    <recommendedName>
        <fullName evidence="3">EF-hand domain-containing protein</fullName>
    </recommendedName>
</protein>
<feature type="compositionally biased region" description="Gly residues" evidence="2">
    <location>
        <begin position="1"/>
        <end position="15"/>
    </location>
</feature>
<dbReference type="Proteomes" id="UP000037460">
    <property type="component" value="Unassembled WGS sequence"/>
</dbReference>
<evidence type="ECO:0000259" key="3">
    <source>
        <dbReference type="PROSITE" id="PS50222"/>
    </source>
</evidence>
<feature type="region of interest" description="Disordered" evidence="2">
    <location>
        <begin position="1"/>
        <end position="38"/>
    </location>
</feature>
<keyword evidence="1" id="KW-0106">Calcium</keyword>
<sequence length="290" mass="31735">MSGMFDGAGGGGGGNDPAPFSPGGKRRPGDDDSMDGGKSIGWWVKNQDLVKFDGPFLVENTKKMFGQVFTIIDDDSNGEIDSEDFATMPAAMDKWEELKMEFSSESAVNPRDFVLGIKKMAWKKAVDQTKFGPADLQNYSRFTTKLNKALNDSIENTLRDLLCAMIVYSREAMEKMQEAWAVLDFDKDGSITVKDFETRPGATAQATEYFTKLANMLDEDHDGTITQAEFEIGLKRHAVKALDPSVFPSFHYGAAQSSLAGVSSGRLQKFQIAANECIVSACKGIIGAMR</sequence>
<evidence type="ECO:0000313" key="4">
    <source>
        <dbReference type="EMBL" id="KOO26699.1"/>
    </source>
</evidence>
<dbReference type="PROSITE" id="PS50222">
    <property type="entry name" value="EF_HAND_2"/>
    <property type="match status" value="2"/>
</dbReference>
<dbReference type="Pfam" id="PF13499">
    <property type="entry name" value="EF-hand_7"/>
    <property type="match status" value="1"/>
</dbReference>
<accession>A0A0M0JJE1</accession>
<dbReference type="PROSITE" id="PS00018">
    <property type="entry name" value="EF_HAND_1"/>
    <property type="match status" value="2"/>
</dbReference>
<evidence type="ECO:0000313" key="5">
    <source>
        <dbReference type="Proteomes" id="UP000037460"/>
    </source>
</evidence>
<feature type="domain" description="EF-hand" evidence="3">
    <location>
        <begin position="205"/>
        <end position="240"/>
    </location>
</feature>
<dbReference type="SMART" id="SM00054">
    <property type="entry name" value="EFh"/>
    <property type="match status" value="3"/>
</dbReference>
<keyword evidence="5" id="KW-1185">Reference proteome</keyword>
<dbReference type="OrthoDB" id="293868at2759"/>
<gene>
    <name evidence="4" type="ORF">Ctob_005709</name>
</gene>
<dbReference type="Pfam" id="PF13202">
    <property type="entry name" value="EF-hand_5"/>
    <property type="match status" value="1"/>
</dbReference>
<dbReference type="GO" id="GO:0005509">
    <property type="term" value="F:calcium ion binding"/>
    <property type="evidence" value="ECO:0007669"/>
    <property type="project" value="InterPro"/>
</dbReference>
<dbReference type="Gene3D" id="1.10.238.10">
    <property type="entry name" value="EF-hand"/>
    <property type="match status" value="1"/>
</dbReference>
<evidence type="ECO:0000256" key="2">
    <source>
        <dbReference type="SAM" id="MobiDB-lite"/>
    </source>
</evidence>
<comment type="caution">
    <text evidence="4">The sequence shown here is derived from an EMBL/GenBank/DDBJ whole genome shotgun (WGS) entry which is preliminary data.</text>
</comment>
<dbReference type="EMBL" id="JWZX01002816">
    <property type="protein sequence ID" value="KOO26699.1"/>
    <property type="molecule type" value="Genomic_DNA"/>
</dbReference>
<dbReference type="InterPro" id="IPR011992">
    <property type="entry name" value="EF-hand-dom_pair"/>
</dbReference>
<organism evidence="4 5">
    <name type="scientific">Chrysochromulina tobinii</name>
    <dbReference type="NCBI Taxonomy" id="1460289"/>
    <lineage>
        <taxon>Eukaryota</taxon>
        <taxon>Haptista</taxon>
        <taxon>Haptophyta</taxon>
        <taxon>Prymnesiophyceae</taxon>
        <taxon>Prymnesiales</taxon>
        <taxon>Chrysochromulinaceae</taxon>
        <taxon>Chrysochromulina</taxon>
    </lineage>
</organism>
<name>A0A0M0JJE1_9EUKA</name>
<dbReference type="AlphaFoldDB" id="A0A0M0JJE1"/>
<dbReference type="InterPro" id="IPR018247">
    <property type="entry name" value="EF_Hand_1_Ca_BS"/>
</dbReference>
<proteinExistence type="predicted"/>
<dbReference type="InterPro" id="IPR002048">
    <property type="entry name" value="EF_hand_dom"/>
</dbReference>
<feature type="domain" description="EF-hand" evidence="3">
    <location>
        <begin position="60"/>
        <end position="95"/>
    </location>
</feature>
<dbReference type="SUPFAM" id="SSF47473">
    <property type="entry name" value="EF-hand"/>
    <property type="match status" value="1"/>
</dbReference>
<evidence type="ECO:0000256" key="1">
    <source>
        <dbReference type="ARBA" id="ARBA00022837"/>
    </source>
</evidence>
<reference evidence="5" key="1">
    <citation type="journal article" date="2015" name="PLoS Genet.">
        <title>Genome Sequence and Transcriptome Analyses of Chrysochromulina tobin: Metabolic Tools for Enhanced Algal Fitness in the Prominent Order Prymnesiales (Haptophyceae).</title>
        <authorList>
            <person name="Hovde B.T."/>
            <person name="Deodato C.R."/>
            <person name="Hunsperger H.M."/>
            <person name="Ryken S.A."/>
            <person name="Yost W."/>
            <person name="Jha R.K."/>
            <person name="Patterson J."/>
            <person name="Monnat R.J. Jr."/>
            <person name="Barlow S.B."/>
            <person name="Starkenburg S.R."/>
            <person name="Cattolico R.A."/>
        </authorList>
    </citation>
    <scope>NUCLEOTIDE SEQUENCE</scope>
    <source>
        <strain evidence="5">CCMP291</strain>
    </source>
</reference>